<reference evidence="2" key="1">
    <citation type="submission" date="2018-07" db="EMBL/GenBank/DDBJ databases">
        <authorList>
            <person name="Quirk P.G."/>
            <person name="Krulwich T.A."/>
        </authorList>
    </citation>
    <scope>NUCLEOTIDE SEQUENCE</scope>
</reference>
<dbReference type="Pfam" id="PF10983">
    <property type="entry name" value="DUF2793"/>
    <property type="match status" value="1"/>
</dbReference>
<evidence type="ECO:0000259" key="1">
    <source>
        <dbReference type="Pfam" id="PF05658"/>
    </source>
</evidence>
<feature type="domain" description="Trimeric autotransporter adhesin YadA-like head" evidence="1">
    <location>
        <begin position="481"/>
        <end position="507"/>
    </location>
</feature>
<dbReference type="Pfam" id="PF05658">
    <property type="entry name" value="YadA_head"/>
    <property type="match status" value="3"/>
</dbReference>
<gene>
    <name evidence="2" type="ORF">DF3PB_20094</name>
</gene>
<feature type="domain" description="Trimeric autotransporter adhesin YadA-like head" evidence="1">
    <location>
        <begin position="440"/>
        <end position="464"/>
    </location>
</feature>
<protein>
    <recommendedName>
        <fullName evidence="1">Trimeric autotransporter adhesin YadA-like head domain-containing protein</fullName>
    </recommendedName>
</protein>
<dbReference type="EMBL" id="UIDG01000112">
    <property type="protein sequence ID" value="SUS05626.1"/>
    <property type="molecule type" value="Genomic_DNA"/>
</dbReference>
<dbReference type="AlphaFoldDB" id="A0A380TDD5"/>
<evidence type="ECO:0000313" key="2">
    <source>
        <dbReference type="EMBL" id="SUS05626.1"/>
    </source>
</evidence>
<organism evidence="2">
    <name type="scientific">metagenome</name>
    <dbReference type="NCBI Taxonomy" id="256318"/>
    <lineage>
        <taxon>unclassified sequences</taxon>
        <taxon>metagenomes</taxon>
    </lineage>
</organism>
<accession>A0A380TDD5</accession>
<dbReference type="InterPro" id="IPR008640">
    <property type="entry name" value="Adhesin_Head_dom"/>
</dbReference>
<dbReference type="InterPro" id="IPR011049">
    <property type="entry name" value="Serralysin-like_metalloprot_C"/>
</dbReference>
<dbReference type="SUPFAM" id="SSF101967">
    <property type="entry name" value="Adhesin YadA, collagen-binding domain"/>
    <property type="match status" value="2"/>
</dbReference>
<sequence>MPTPRLSLPYIVQSQAQKEVTHAEALNVLDALVQAAVETRALSVPPGNPVDGALYLVGVNPTGAWSGRGNMLAQWIGGAWAFRAVAEGFRLWLKDEDALIVWTGTAWATYPYASASEIFTRTASFAVSPTIGGALYRCDATAAVILASLPLLANVPLGFQAKFRRLDAGANAVTLMPAHNLLPYSEAFDDAAWVKAKLSVQANAGYAPDNVLDADRLIEDTTSGNHEIRQDFTKAAGVTKLVAAIAARPAGRSQIYLMLDDGTATNRVQIRVDLTGGTIEYSNAAGNLTLDASGTADLGSGWRLLWPAVTLPSASGTYAHRVRLYDGSSSSYAGDGASGVFLSRAQACLGSAPIPYLETTTAPIQETIASAISYALTSQTETVTLTAGAAEWTATTIADAPVGSVTLGNATASAANALAAGEGATASAAAAIAIGAAAAASGVTSLALGETASATAENAIAIGDATASAGSAIAIGESASASNTSAIAIGGTASATGADSVAIGHSAVINGNYNVGIGYNAKFTASQLCNIGIGYNVNPGINADADFDQNILIGRETLNTAGTVQKNGSATPNYNTFIGCRAVAGDNSNTLSIGSQNALIGYYVTHIMGNGAAALGSYNVAIGARNNELALAGTSDALAVGNGTVTLGSNNNRNTQGAVTVRDYAITIGYSSNRNSVASTALTVGARSIAIGNNNNYDSGGAIAADSIAIGSECDVSGDAGIAIGRYNVVAKANAVAIGKYQTVHNPSEYRVGAASGYGMVTYVLAATTTDASVVELTTDGTNFITIPAGKVFCFEAFQTTWNRTDGAHQVCRVSGGVIKNSAGTVTLVKAPTVIASDGAESQIAFAADDANDRLAVTITGTAGKTIETRVIVTGAFLGL</sequence>
<feature type="domain" description="Trimeric autotransporter adhesin YadA-like head" evidence="1">
    <location>
        <begin position="717"/>
        <end position="740"/>
    </location>
</feature>
<dbReference type="InterPro" id="IPR021251">
    <property type="entry name" value="DUF2793"/>
</dbReference>
<dbReference type="Gene3D" id="2.150.10.10">
    <property type="entry name" value="Serralysin-like metalloprotease, C-terminal"/>
    <property type="match status" value="3"/>
</dbReference>
<proteinExistence type="predicted"/>
<dbReference type="CDD" id="cd12820">
    <property type="entry name" value="LbR_YadA-like"/>
    <property type="match status" value="1"/>
</dbReference>
<dbReference type="GO" id="GO:0019867">
    <property type="term" value="C:outer membrane"/>
    <property type="evidence" value="ECO:0007669"/>
    <property type="project" value="InterPro"/>
</dbReference>
<name>A0A380TDD5_9ZZZZ</name>